<dbReference type="GO" id="GO:0007165">
    <property type="term" value="P:signal transduction"/>
    <property type="evidence" value="ECO:0007669"/>
    <property type="project" value="InterPro"/>
</dbReference>
<dbReference type="EMBL" id="QFNF01000005">
    <property type="protein sequence ID" value="PZO79946.1"/>
    <property type="molecule type" value="Genomic_DNA"/>
</dbReference>
<dbReference type="PROSITE" id="PS50851">
    <property type="entry name" value="CHEW"/>
    <property type="match status" value="1"/>
</dbReference>
<reference evidence="2 3" key="1">
    <citation type="submission" date="2017-08" db="EMBL/GenBank/DDBJ databases">
        <title>Infants hospitalized years apart are colonized by the same room-sourced microbial strains.</title>
        <authorList>
            <person name="Brooks B."/>
            <person name="Olm M.R."/>
            <person name="Firek B.A."/>
            <person name="Baker R."/>
            <person name="Thomas B.C."/>
            <person name="Morowitz M.J."/>
            <person name="Banfield J.F."/>
        </authorList>
    </citation>
    <scope>NUCLEOTIDE SEQUENCE [LARGE SCALE GENOMIC DNA]</scope>
    <source>
        <strain evidence="2">S2_018_000_R3_110</strain>
    </source>
</reference>
<dbReference type="SUPFAM" id="SSF50341">
    <property type="entry name" value="CheW-like"/>
    <property type="match status" value="1"/>
</dbReference>
<name>A0A2W4ZE37_9SPHN</name>
<dbReference type="AlphaFoldDB" id="A0A2W4ZE37"/>
<dbReference type="Gene3D" id="2.40.50.180">
    <property type="entry name" value="CheA-289, Domain 4"/>
    <property type="match status" value="1"/>
</dbReference>
<comment type="caution">
    <text evidence="2">The sequence shown here is derived from an EMBL/GenBank/DDBJ whole genome shotgun (WGS) entry which is preliminary data.</text>
</comment>
<dbReference type="SMART" id="SM00260">
    <property type="entry name" value="CheW"/>
    <property type="match status" value="1"/>
</dbReference>
<organism evidence="2 3">
    <name type="scientific">Sphingomonas hengshuiensis</name>
    <dbReference type="NCBI Taxonomy" id="1609977"/>
    <lineage>
        <taxon>Bacteria</taxon>
        <taxon>Pseudomonadati</taxon>
        <taxon>Pseudomonadota</taxon>
        <taxon>Alphaproteobacteria</taxon>
        <taxon>Sphingomonadales</taxon>
        <taxon>Sphingomonadaceae</taxon>
        <taxon>Sphingomonas</taxon>
    </lineage>
</organism>
<dbReference type="Gene3D" id="2.30.30.40">
    <property type="entry name" value="SH3 Domains"/>
    <property type="match status" value="1"/>
</dbReference>
<evidence type="ECO:0000259" key="1">
    <source>
        <dbReference type="PROSITE" id="PS50851"/>
    </source>
</evidence>
<feature type="domain" description="CheW-like" evidence="1">
    <location>
        <begin position="2"/>
        <end position="140"/>
    </location>
</feature>
<evidence type="ECO:0000313" key="2">
    <source>
        <dbReference type="EMBL" id="PZO79946.1"/>
    </source>
</evidence>
<dbReference type="InterPro" id="IPR002545">
    <property type="entry name" value="CheW-lke_dom"/>
</dbReference>
<accession>A0A2W4ZE37</accession>
<evidence type="ECO:0000313" key="3">
    <source>
        <dbReference type="Proteomes" id="UP000248614"/>
    </source>
</evidence>
<dbReference type="Pfam" id="PF01584">
    <property type="entry name" value="CheW"/>
    <property type="match status" value="1"/>
</dbReference>
<sequence length="146" mass="15139">MNALFLLARVAGQDVAILSDHVESVVDIGPVSPVPRTARAVRGLAALRSRVVTVIDTARAIDPASESGGERRAVVTQVDGHHYALLVDMLDDAYRSTSRPLSAGLTPGPAWASVVDGMIDHDGRPVLVLNLAAVVARTTGGDLAAA</sequence>
<gene>
    <name evidence="2" type="ORF">DI632_03260</name>
</gene>
<proteinExistence type="predicted"/>
<dbReference type="InterPro" id="IPR036061">
    <property type="entry name" value="CheW-like_dom_sf"/>
</dbReference>
<dbReference type="GO" id="GO:0006935">
    <property type="term" value="P:chemotaxis"/>
    <property type="evidence" value="ECO:0007669"/>
    <property type="project" value="InterPro"/>
</dbReference>
<protein>
    <submittedName>
        <fullName evidence="2">Chemotaxis protein CheW</fullName>
    </submittedName>
</protein>
<dbReference type="Proteomes" id="UP000248614">
    <property type="component" value="Unassembled WGS sequence"/>
</dbReference>